<evidence type="ECO:0000259" key="3">
    <source>
        <dbReference type="Pfam" id="PF17482"/>
    </source>
</evidence>
<dbReference type="Proteomes" id="UP000382577">
    <property type="component" value="Unassembled WGS sequence"/>
</dbReference>
<dbReference type="PANTHER" id="PTHR35861:SF1">
    <property type="entry name" value="PHAGE TAIL SHEATH PROTEIN"/>
    <property type="match status" value="1"/>
</dbReference>
<organism evidence="4 5">
    <name type="scientific">Pandoraea fibrosis</name>
    <dbReference type="NCBI Taxonomy" id="1891094"/>
    <lineage>
        <taxon>Bacteria</taxon>
        <taxon>Pseudomonadati</taxon>
        <taxon>Pseudomonadota</taxon>
        <taxon>Betaproteobacteria</taxon>
        <taxon>Burkholderiales</taxon>
        <taxon>Burkholderiaceae</taxon>
        <taxon>Pandoraea</taxon>
    </lineage>
</organism>
<accession>A0A5E4XFS5</accession>
<dbReference type="Pfam" id="PF17482">
    <property type="entry name" value="Phage_sheath_1C"/>
    <property type="match status" value="1"/>
</dbReference>
<evidence type="ECO:0000259" key="2">
    <source>
        <dbReference type="Pfam" id="PF04984"/>
    </source>
</evidence>
<dbReference type="Gene3D" id="3.40.50.11780">
    <property type="match status" value="1"/>
</dbReference>
<sequence length="392" mass="43231">MAQDQFLHGIEMVSVDDGPRPITSVRSSVIGVVGTAPDADPDMFPLDTPVLIAGKRMEAARLDVKRSGAGTLPGAIDSIFLQVGAMIVVVRVPDGAKLETTKASVIGGVEPDTGKYTGCHALLAAESDVHVTPKILIAPGFTQEKSVVDAMVPLAERMRAVVYADGPNTTDAAVKTFRKNFGSKRVQVFDPWVRVFDPVIKDEVIRPASAHFAGLRAKVDNGLGWWWSMSNQEINGIAGLTRAIDFNMGDKNSRANLLNEQQITTIVRDDGYRAWGNRTCSSDQKWAFEVTVRTADMIEESIFRAHRWAVDRNITRTYFEDVSESVNAYLRYLTRIGAILGGSCWVNREANTRDSIKQGNAIFDFDFTGNFPGEHVTFRSHLVDTYIKDIFE</sequence>
<evidence type="ECO:0000313" key="5">
    <source>
        <dbReference type="Proteomes" id="UP000382577"/>
    </source>
</evidence>
<name>A0A5E4XFS5_9BURK</name>
<evidence type="ECO:0000256" key="1">
    <source>
        <dbReference type="ARBA" id="ARBA00008005"/>
    </source>
</evidence>
<feature type="domain" description="Tail sheath protein C-terminal" evidence="3">
    <location>
        <begin position="281"/>
        <end position="380"/>
    </location>
</feature>
<dbReference type="InterPro" id="IPR052042">
    <property type="entry name" value="Tail_sheath_structural"/>
</dbReference>
<proteinExistence type="inferred from homology"/>
<dbReference type="InterPro" id="IPR035089">
    <property type="entry name" value="Phage_sheath_subtilisin"/>
</dbReference>
<dbReference type="OrthoDB" id="9767864at2"/>
<dbReference type="PANTHER" id="PTHR35861">
    <property type="match status" value="1"/>
</dbReference>
<evidence type="ECO:0000313" key="4">
    <source>
        <dbReference type="EMBL" id="VVE35072.1"/>
    </source>
</evidence>
<dbReference type="InterPro" id="IPR020287">
    <property type="entry name" value="Tail_sheath_C"/>
</dbReference>
<protein>
    <submittedName>
        <fullName evidence="4">Phage tail protein</fullName>
    </submittedName>
</protein>
<feature type="domain" description="Tail sheath protein subtilisin-like" evidence="2">
    <location>
        <begin position="114"/>
        <end position="280"/>
    </location>
</feature>
<comment type="similarity">
    <text evidence="1">Belongs to the myoviridae tail sheath protein family.</text>
</comment>
<dbReference type="EMBL" id="CABPRW010000009">
    <property type="protein sequence ID" value="VVE35072.1"/>
    <property type="molecule type" value="Genomic_DNA"/>
</dbReference>
<gene>
    <name evidence="4" type="ORF">PFI31113_03817</name>
</gene>
<dbReference type="AlphaFoldDB" id="A0A5E4XFS5"/>
<reference evidence="4 5" key="1">
    <citation type="submission" date="2019-08" db="EMBL/GenBank/DDBJ databases">
        <authorList>
            <person name="Peeters C."/>
        </authorList>
    </citation>
    <scope>NUCLEOTIDE SEQUENCE [LARGE SCALE GENOMIC DNA]</scope>
    <source>
        <strain evidence="4 5">LMG 31113</strain>
    </source>
</reference>
<dbReference type="Pfam" id="PF04984">
    <property type="entry name" value="Phage_sheath_1"/>
    <property type="match status" value="1"/>
</dbReference>